<keyword evidence="4 23" id="KW-0444">Lipid biosynthesis</keyword>
<evidence type="ECO:0000313" key="25">
    <source>
        <dbReference type="Proteomes" id="UP000019373"/>
    </source>
</evidence>
<comment type="subcellular location">
    <subcellularLocation>
        <location evidence="1">Endoplasmic reticulum membrane</location>
        <topology evidence="1">Multi-pass membrane protein</topology>
    </subcellularLocation>
</comment>
<evidence type="ECO:0000256" key="13">
    <source>
        <dbReference type="ARBA" id="ARBA00023011"/>
    </source>
</evidence>
<keyword evidence="9" id="KW-0521">NADP</keyword>
<comment type="similarity">
    <text evidence="3 23">Belongs to the ERG4/ERG24 family.</text>
</comment>
<evidence type="ECO:0000256" key="6">
    <source>
        <dbReference type="ARBA" id="ARBA00022692"/>
    </source>
</evidence>
<evidence type="ECO:0000256" key="22">
    <source>
        <dbReference type="ARBA" id="ARBA00047826"/>
    </source>
</evidence>
<evidence type="ECO:0000256" key="12">
    <source>
        <dbReference type="ARBA" id="ARBA00023002"/>
    </source>
</evidence>
<evidence type="ECO:0000256" key="10">
    <source>
        <dbReference type="ARBA" id="ARBA00022955"/>
    </source>
</evidence>
<organism evidence="24 25">
    <name type="scientific">Endocarpon pusillum (strain Z07020 / HMAS-L-300199)</name>
    <name type="common">Lichen-forming fungus</name>
    <dbReference type="NCBI Taxonomy" id="1263415"/>
    <lineage>
        <taxon>Eukaryota</taxon>
        <taxon>Fungi</taxon>
        <taxon>Dikarya</taxon>
        <taxon>Ascomycota</taxon>
        <taxon>Pezizomycotina</taxon>
        <taxon>Eurotiomycetes</taxon>
        <taxon>Chaetothyriomycetidae</taxon>
        <taxon>Verrucariales</taxon>
        <taxon>Verrucariaceae</taxon>
        <taxon>Endocarpon</taxon>
    </lineage>
</organism>
<evidence type="ECO:0000256" key="7">
    <source>
        <dbReference type="ARBA" id="ARBA00022778"/>
    </source>
</evidence>
<feature type="transmembrane region" description="Helical" evidence="23">
    <location>
        <begin position="206"/>
        <end position="227"/>
    </location>
</feature>
<comment type="catalytic activity">
    <reaction evidence="21">
        <text>cholesterol + NADP(+) = 7-dehydrocholesterol + NADPH + H(+)</text>
        <dbReference type="Rhea" id="RHEA:23984"/>
        <dbReference type="ChEBI" id="CHEBI:15378"/>
        <dbReference type="ChEBI" id="CHEBI:16113"/>
        <dbReference type="ChEBI" id="CHEBI:17759"/>
        <dbReference type="ChEBI" id="CHEBI:57783"/>
        <dbReference type="ChEBI" id="CHEBI:58349"/>
        <dbReference type="EC" id="1.3.1.21"/>
    </reaction>
    <physiologicalReaction direction="right-to-left" evidence="21">
        <dbReference type="Rhea" id="RHEA:23986"/>
    </physiologicalReaction>
</comment>
<dbReference type="PANTHER" id="PTHR21257">
    <property type="entry name" value="DELTA(14)-STEROL REDUCTASE"/>
    <property type="match status" value="1"/>
</dbReference>
<sequence length="501" mass="56637">MDSPSPCRSFSCQHRVLNWKYGEPGMTADHHQESNGEADKSVICTQRPQASISNKWISAVKTDPMISWGRWAGGSWLSAIGCAGISIFGPLLVFLLWVALEDFNGSLFASLSVFWSKGLIPFVVRFAPQPSVKACIGYVAWLVFQATLYACLPGKNSSGQLTPAGNLLKYNTNGLFAWVVTHLLAVMAAISGILNPAMLAKHWEGLLVAANIYGLFLSAFSYLKAYIAPTHPEDRKFSGSVLYDFYMGIELNPRFGKSWDFKLFHIGRPGLIAWTLIDLSYVAWQYQLHGFVTNSIIIVSILHAVYALDFFINEDWYLRTIDICHDHFGFYLAWGSVVWIPTIYTVQVQYLARYPVKLSSLSATIILLTGLGGYALFRSVNHQKDIFRRTNGQCEIWGKKAEYISCNFKTQDGLNHESLLLCSGWWGMVRHANYVGDLVLSYAMCAPSGTTHLLPWTYALFMTLLLMHRCSRDEQRCLEKYGEDWKAYREKVRWRLIPGIF</sequence>
<evidence type="ECO:0000256" key="9">
    <source>
        <dbReference type="ARBA" id="ARBA00022857"/>
    </source>
</evidence>
<dbReference type="AlphaFoldDB" id="U1HSR6"/>
<evidence type="ECO:0000256" key="11">
    <source>
        <dbReference type="ARBA" id="ARBA00022989"/>
    </source>
</evidence>
<evidence type="ECO:0000256" key="1">
    <source>
        <dbReference type="ARBA" id="ARBA00004477"/>
    </source>
</evidence>
<feature type="transmembrane region" description="Helical" evidence="23">
    <location>
        <begin position="76"/>
        <end position="100"/>
    </location>
</feature>
<dbReference type="EC" id="1.3.1.21" evidence="18"/>
<feature type="transmembrane region" description="Helical" evidence="23">
    <location>
        <begin position="291"/>
        <end position="308"/>
    </location>
</feature>
<feature type="transmembrane region" description="Helical" evidence="23">
    <location>
        <begin position="358"/>
        <end position="377"/>
    </location>
</feature>
<keyword evidence="6 23" id="KW-0812">Transmembrane</keyword>
<evidence type="ECO:0000313" key="24">
    <source>
        <dbReference type="EMBL" id="ERF73590.1"/>
    </source>
</evidence>
<evidence type="ECO:0000256" key="2">
    <source>
        <dbReference type="ARBA" id="ARBA00004770"/>
    </source>
</evidence>
<dbReference type="GO" id="GO:0006695">
    <property type="term" value="P:cholesterol biosynthetic process"/>
    <property type="evidence" value="ECO:0007669"/>
    <property type="project" value="UniProtKB-KW"/>
</dbReference>
<feature type="transmembrane region" description="Helical" evidence="23">
    <location>
        <begin position="136"/>
        <end position="155"/>
    </location>
</feature>
<evidence type="ECO:0000256" key="5">
    <source>
        <dbReference type="ARBA" id="ARBA00022548"/>
    </source>
</evidence>
<dbReference type="RefSeq" id="XP_007800792.1">
    <property type="nucleotide sequence ID" value="XM_007802601.1"/>
</dbReference>
<keyword evidence="5" id="KW-0153">Cholesterol metabolism</keyword>
<feature type="transmembrane region" description="Helical" evidence="23">
    <location>
        <begin position="439"/>
        <end position="466"/>
    </location>
</feature>
<evidence type="ECO:0000256" key="19">
    <source>
        <dbReference type="ARBA" id="ARBA00039984"/>
    </source>
</evidence>
<dbReference type="GO" id="GO:0047598">
    <property type="term" value="F:7-dehydrocholesterol reductase activity"/>
    <property type="evidence" value="ECO:0007669"/>
    <property type="project" value="UniProtKB-EC"/>
</dbReference>
<evidence type="ECO:0000256" key="20">
    <source>
        <dbReference type="ARBA" id="ARBA00042688"/>
    </source>
</evidence>
<dbReference type="OMA" id="WGKPAEC"/>
<dbReference type="FunFam" id="1.20.120.1630:FF:000004">
    <property type="entry name" value="7-dehydrocholesterol reductase"/>
    <property type="match status" value="1"/>
</dbReference>
<dbReference type="eggNOG" id="KOG1435">
    <property type="taxonomic scope" value="Eukaryota"/>
</dbReference>
<keyword evidence="7" id="KW-0152">Cholesterol biosynthesis</keyword>
<dbReference type="PANTHER" id="PTHR21257:SF38">
    <property type="entry name" value="7-DEHYDROCHOLESTEROL REDUCTASE"/>
    <property type="match status" value="1"/>
</dbReference>
<protein>
    <recommendedName>
        <fullName evidence="19">7-dehydrocholesterol reductase</fullName>
        <ecNumber evidence="18">1.3.1.21</ecNumber>
    </recommendedName>
    <alternativeName>
        <fullName evidence="20">Sterol Delta(7)-reductase</fullName>
    </alternativeName>
</protein>
<dbReference type="OrthoDB" id="5326588at2759"/>
<dbReference type="GO" id="GO:0016132">
    <property type="term" value="P:brassinosteroid biosynthetic process"/>
    <property type="evidence" value="ECO:0007669"/>
    <property type="project" value="TreeGrafter"/>
</dbReference>
<evidence type="ECO:0000256" key="21">
    <source>
        <dbReference type="ARBA" id="ARBA00047795"/>
    </source>
</evidence>
<keyword evidence="11 23" id="KW-1133">Transmembrane helix</keyword>
<evidence type="ECO:0000256" key="18">
    <source>
        <dbReference type="ARBA" id="ARBA00038851"/>
    </source>
</evidence>
<reference evidence="25" key="1">
    <citation type="journal article" date="2014" name="BMC Genomics">
        <title>Genome characteristics reveal the impact of lichenization on lichen-forming fungus Endocarpon pusillum Hedwig (Verrucariales, Ascomycota).</title>
        <authorList>
            <person name="Wang Y.-Y."/>
            <person name="Liu B."/>
            <person name="Zhang X.-Y."/>
            <person name="Zhou Q.-M."/>
            <person name="Zhang T."/>
            <person name="Li H."/>
            <person name="Yu Y.-F."/>
            <person name="Zhang X.-L."/>
            <person name="Hao X.-Y."/>
            <person name="Wang M."/>
            <person name="Wang L."/>
            <person name="Wei J.-C."/>
        </authorList>
    </citation>
    <scope>NUCLEOTIDE SEQUENCE [LARGE SCALE GENOMIC DNA]</scope>
    <source>
        <strain evidence="25">Z07020 / HMAS-L-300199</strain>
    </source>
</reference>
<name>U1HSR6_ENDPU</name>
<dbReference type="GeneID" id="19242406"/>
<evidence type="ECO:0000256" key="23">
    <source>
        <dbReference type="RuleBase" id="RU369120"/>
    </source>
</evidence>
<evidence type="ECO:0000256" key="15">
    <source>
        <dbReference type="ARBA" id="ARBA00023136"/>
    </source>
</evidence>
<feature type="transmembrane region" description="Helical" evidence="23">
    <location>
        <begin position="106"/>
        <end position="124"/>
    </location>
</feature>
<gene>
    <name evidence="24" type="ORF">EPUS_07524</name>
</gene>
<dbReference type="EMBL" id="KE720942">
    <property type="protein sequence ID" value="ERF73590.1"/>
    <property type="molecule type" value="Genomic_DNA"/>
</dbReference>
<dbReference type="InterPro" id="IPR001171">
    <property type="entry name" value="ERG24_DHCR-like"/>
</dbReference>
<dbReference type="PROSITE" id="PS01017">
    <property type="entry name" value="STEROL_REDUCT_1"/>
    <property type="match status" value="1"/>
</dbReference>
<accession>U1HSR6</accession>
<keyword evidence="15 23" id="KW-0472">Membrane</keyword>
<keyword evidence="16 23" id="KW-1207">Sterol metabolism</keyword>
<evidence type="ECO:0000256" key="17">
    <source>
        <dbReference type="ARBA" id="ARBA00023221"/>
    </source>
</evidence>
<dbReference type="Pfam" id="PF01222">
    <property type="entry name" value="ERG4_ERG24"/>
    <property type="match status" value="1"/>
</dbReference>
<keyword evidence="12 23" id="KW-0560">Oxidoreductase</keyword>
<dbReference type="InterPro" id="IPR018083">
    <property type="entry name" value="Sterol_reductase_CS"/>
</dbReference>
<feature type="transmembrane region" description="Helical" evidence="23">
    <location>
        <begin position="328"/>
        <end position="346"/>
    </location>
</feature>
<dbReference type="GO" id="GO:0005789">
    <property type="term" value="C:endoplasmic reticulum membrane"/>
    <property type="evidence" value="ECO:0007669"/>
    <property type="project" value="UniProtKB-SubCell"/>
</dbReference>
<keyword evidence="17 23" id="KW-0753">Steroid metabolism</keyword>
<keyword evidence="13 23" id="KW-0756">Sterol biosynthesis</keyword>
<feature type="transmembrane region" description="Helical" evidence="23">
    <location>
        <begin position="175"/>
        <end position="194"/>
    </location>
</feature>
<keyword evidence="25" id="KW-1185">Reference proteome</keyword>
<evidence type="ECO:0000256" key="8">
    <source>
        <dbReference type="ARBA" id="ARBA00022824"/>
    </source>
</evidence>
<evidence type="ECO:0000256" key="16">
    <source>
        <dbReference type="ARBA" id="ARBA00023166"/>
    </source>
</evidence>
<proteinExistence type="inferred from homology"/>
<dbReference type="Proteomes" id="UP000019373">
    <property type="component" value="Unassembled WGS sequence"/>
</dbReference>
<evidence type="ECO:0000256" key="4">
    <source>
        <dbReference type="ARBA" id="ARBA00022516"/>
    </source>
</evidence>
<dbReference type="HOGENOM" id="CLU_015631_0_0_1"/>
<evidence type="ECO:0000256" key="14">
    <source>
        <dbReference type="ARBA" id="ARBA00023098"/>
    </source>
</evidence>
<keyword evidence="10 23" id="KW-0752">Steroid biosynthesis</keyword>
<dbReference type="PROSITE" id="PS01018">
    <property type="entry name" value="STEROL_REDUCT_2"/>
    <property type="match status" value="1"/>
</dbReference>
<keyword evidence="8" id="KW-0256">Endoplasmic reticulum</keyword>
<comment type="catalytic activity">
    <reaction evidence="22">
        <text>7-dehydrodesmosterol + NADPH + H(+) = desmosterol + NADP(+)</text>
        <dbReference type="Rhea" id="RHEA:46740"/>
        <dbReference type="ChEBI" id="CHEBI:15378"/>
        <dbReference type="ChEBI" id="CHEBI:17737"/>
        <dbReference type="ChEBI" id="CHEBI:27910"/>
        <dbReference type="ChEBI" id="CHEBI:57783"/>
        <dbReference type="ChEBI" id="CHEBI:58349"/>
    </reaction>
    <physiologicalReaction direction="left-to-right" evidence="22">
        <dbReference type="Rhea" id="RHEA:46741"/>
    </physiologicalReaction>
</comment>
<dbReference type="Gene3D" id="1.20.120.1630">
    <property type="match status" value="1"/>
</dbReference>
<keyword evidence="14 23" id="KW-0443">Lipid metabolism</keyword>
<evidence type="ECO:0000256" key="3">
    <source>
        <dbReference type="ARBA" id="ARBA00005402"/>
    </source>
</evidence>
<comment type="pathway">
    <text evidence="2">Steroid biosynthesis; cholesterol biosynthesis.</text>
</comment>